<dbReference type="PANTHER" id="PTHR44846">
    <property type="entry name" value="MANNOSYL-D-GLYCERATE TRANSPORT/METABOLISM SYSTEM REPRESSOR MNGR-RELATED"/>
    <property type="match status" value="1"/>
</dbReference>
<evidence type="ECO:0000256" key="3">
    <source>
        <dbReference type="ARBA" id="ARBA00023163"/>
    </source>
</evidence>
<organism evidence="6 7">
    <name type="scientific">Nocardia mangyaensis</name>
    <dbReference type="NCBI Taxonomy" id="2213200"/>
    <lineage>
        <taxon>Bacteria</taxon>
        <taxon>Bacillati</taxon>
        <taxon>Actinomycetota</taxon>
        <taxon>Actinomycetes</taxon>
        <taxon>Mycobacteriales</taxon>
        <taxon>Nocardiaceae</taxon>
        <taxon>Nocardia</taxon>
    </lineage>
</organism>
<name>A0A1J0VP27_9NOCA</name>
<keyword evidence="2" id="KW-0238">DNA-binding</keyword>
<dbReference type="GO" id="GO:0003700">
    <property type="term" value="F:DNA-binding transcription factor activity"/>
    <property type="evidence" value="ECO:0007669"/>
    <property type="project" value="InterPro"/>
</dbReference>
<dbReference type="OrthoDB" id="3564840at2"/>
<reference evidence="6" key="1">
    <citation type="submission" date="2016-11" db="EMBL/GenBank/DDBJ databases">
        <authorList>
            <person name="Jaros S."/>
            <person name="Januszkiewicz K."/>
            <person name="Wedrychowicz H."/>
        </authorList>
    </citation>
    <scope>NUCLEOTIDE SEQUENCE [LARGE SCALE GENOMIC DNA]</scope>
    <source>
        <strain evidence="6">Y48</strain>
    </source>
</reference>
<accession>A0A1J0VP27</accession>
<dbReference type="Pfam" id="PF00392">
    <property type="entry name" value="GntR"/>
    <property type="match status" value="1"/>
</dbReference>
<dbReference type="InterPro" id="IPR000524">
    <property type="entry name" value="Tscrpt_reg_HTH_GntR"/>
</dbReference>
<dbReference type="GO" id="GO:0003677">
    <property type="term" value="F:DNA binding"/>
    <property type="evidence" value="ECO:0007669"/>
    <property type="project" value="UniProtKB-KW"/>
</dbReference>
<keyword evidence="7" id="KW-1185">Reference proteome</keyword>
<dbReference type="SUPFAM" id="SSF46785">
    <property type="entry name" value="Winged helix' DNA-binding domain"/>
    <property type="match status" value="1"/>
</dbReference>
<dbReference type="InterPro" id="IPR011663">
    <property type="entry name" value="UTRA"/>
</dbReference>
<dbReference type="GO" id="GO:0045892">
    <property type="term" value="P:negative regulation of DNA-templated transcription"/>
    <property type="evidence" value="ECO:0007669"/>
    <property type="project" value="TreeGrafter"/>
</dbReference>
<feature type="region of interest" description="Disordered" evidence="4">
    <location>
        <begin position="75"/>
        <end position="95"/>
    </location>
</feature>
<evidence type="ECO:0000259" key="5">
    <source>
        <dbReference type="PROSITE" id="PS50949"/>
    </source>
</evidence>
<proteinExistence type="predicted"/>
<dbReference type="SUPFAM" id="SSF64288">
    <property type="entry name" value="Chorismate lyase-like"/>
    <property type="match status" value="1"/>
</dbReference>
<dbReference type="EMBL" id="CP018082">
    <property type="protein sequence ID" value="APE33792.1"/>
    <property type="molecule type" value="Genomic_DNA"/>
</dbReference>
<dbReference type="InterPro" id="IPR028978">
    <property type="entry name" value="Chorismate_lyase_/UTRA_dom_sf"/>
</dbReference>
<feature type="domain" description="HTH gntR-type" evidence="5">
    <location>
        <begin position="3"/>
        <end position="71"/>
    </location>
</feature>
<keyword evidence="1" id="KW-0805">Transcription regulation</keyword>
<dbReference type="PANTHER" id="PTHR44846:SF17">
    <property type="entry name" value="GNTR-FAMILY TRANSCRIPTIONAL REGULATOR"/>
    <property type="match status" value="1"/>
</dbReference>
<feature type="compositionally biased region" description="Basic and acidic residues" evidence="4">
    <location>
        <begin position="75"/>
        <end position="84"/>
    </location>
</feature>
<evidence type="ECO:0000256" key="1">
    <source>
        <dbReference type="ARBA" id="ARBA00023015"/>
    </source>
</evidence>
<dbReference type="Proteomes" id="UP000183810">
    <property type="component" value="Chromosome"/>
</dbReference>
<evidence type="ECO:0000256" key="4">
    <source>
        <dbReference type="SAM" id="MobiDB-lite"/>
    </source>
</evidence>
<dbReference type="InterPro" id="IPR050679">
    <property type="entry name" value="Bact_HTH_transcr_reg"/>
</dbReference>
<dbReference type="KEGG" id="nsl:BOX37_07205"/>
<dbReference type="PROSITE" id="PS50949">
    <property type="entry name" value="HTH_GNTR"/>
    <property type="match status" value="1"/>
</dbReference>
<dbReference type="InterPro" id="IPR036390">
    <property type="entry name" value="WH_DNA-bd_sf"/>
</dbReference>
<dbReference type="SMART" id="SM00345">
    <property type="entry name" value="HTH_GNTR"/>
    <property type="match status" value="1"/>
</dbReference>
<evidence type="ECO:0000313" key="7">
    <source>
        <dbReference type="Proteomes" id="UP000183810"/>
    </source>
</evidence>
<dbReference type="AlphaFoldDB" id="A0A1J0VP27"/>
<gene>
    <name evidence="6" type="ORF">BOX37_07205</name>
</gene>
<dbReference type="RefSeq" id="WP_071926975.1">
    <property type="nucleotide sequence ID" value="NZ_CP018082.1"/>
</dbReference>
<protein>
    <recommendedName>
        <fullName evidence="5">HTH gntR-type domain-containing protein</fullName>
    </recommendedName>
</protein>
<keyword evidence="3" id="KW-0804">Transcription</keyword>
<sequence>MSEPKYVVIANKYAADIRKGVIPPNVWLPSLAEIARENGVSEIVARKAIGQLRRWGLVKTVERRGTLVLAQSDDTRISPERQMESPETTYNTESAGGDEVVVDREIREIAADQELAETFGLEVGATLVHVITRATEGGRPISISDTFHLPGQSPPEADFLEEELSERAPAGTHADWLGVPVGEPIMTVKQRYLTAGDRLLMISDVSYIPGRYRAYSFRMALSRE</sequence>
<evidence type="ECO:0000313" key="6">
    <source>
        <dbReference type="EMBL" id="APE33792.1"/>
    </source>
</evidence>
<dbReference type="Gene3D" id="3.40.1410.10">
    <property type="entry name" value="Chorismate lyase-like"/>
    <property type="match status" value="2"/>
</dbReference>
<dbReference type="SMART" id="SM00866">
    <property type="entry name" value="UTRA"/>
    <property type="match status" value="1"/>
</dbReference>
<evidence type="ECO:0000256" key="2">
    <source>
        <dbReference type="ARBA" id="ARBA00023125"/>
    </source>
</evidence>
<dbReference type="InterPro" id="IPR036388">
    <property type="entry name" value="WH-like_DNA-bd_sf"/>
</dbReference>
<feature type="compositionally biased region" description="Polar residues" evidence="4">
    <location>
        <begin position="85"/>
        <end position="94"/>
    </location>
</feature>
<dbReference type="Gene3D" id="1.10.10.10">
    <property type="entry name" value="Winged helix-like DNA-binding domain superfamily/Winged helix DNA-binding domain"/>
    <property type="match status" value="1"/>
</dbReference>